<evidence type="ECO:0000313" key="2">
    <source>
        <dbReference type="Proteomes" id="UP001311915"/>
    </source>
</evidence>
<reference evidence="1 2" key="1">
    <citation type="submission" date="2023-10" db="EMBL/GenBank/DDBJ databases">
        <title>Genome-Wide Identification Analysis in wild type Solanum Pinnatisectum Reveals Some Genes Defensing Phytophthora Infestans.</title>
        <authorList>
            <person name="Sun C."/>
        </authorList>
    </citation>
    <scope>NUCLEOTIDE SEQUENCE [LARGE SCALE GENOMIC DNA]</scope>
    <source>
        <strain evidence="1">LQN</strain>
        <tissue evidence="1">Leaf</tissue>
    </source>
</reference>
<gene>
    <name evidence="1" type="ORF">R3W88_033115</name>
</gene>
<proteinExistence type="predicted"/>
<sequence>MGTHSYAPKKLDLDFKNRPNPLTKLSIEEPPVLELKYLPNDLRYVYLGTNNTLLVILATNLNEEQVQAIVKVLTRFKRAIGWTIADIIGIPPGICTCKIQLEKDWSLSIEYHRRLNTPTKEVVKKEIVKLLDARVV</sequence>
<dbReference type="EMBL" id="JAWPEI010000019">
    <property type="protein sequence ID" value="KAK4707341.1"/>
    <property type="molecule type" value="Genomic_DNA"/>
</dbReference>
<keyword evidence="2" id="KW-1185">Reference proteome</keyword>
<protein>
    <submittedName>
        <fullName evidence="1">Uncharacterized protein</fullName>
    </submittedName>
</protein>
<dbReference type="AlphaFoldDB" id="A0AAV9K1Z0"/>
<organism evidence="1 2">
    <name type="scientific">Solanum pinnatisectum</name>
    <name type="common">tansyleaf nightshade</name>
    <dbReference type="NCBI Taxonomy" id="50273"/>
    <lineage>
        <taxon>Eukaryota</taxon>
        <taxon>Viridiplantae</taxon>
        <taxon>Streptophyta</taxon>
        <taxon>Embryophyta</taxon>
        <taxon>Tracheophyta</taxon>
        <taxon>Spermatophyta</taxon>
        <taxon>Magnoliopsida</taxon>
        <taxon>eudicotyledons</taxon>
        <taxon>Gunneridae</taxon>
        <taxon>Pentapetalae</taxon>
        <taxon>asterids</taxon>
        <taxon>lamiids</taxon>
        <taxon>Solanales</taxon>
        <taxon>Solanaceae</taxon>
        <taxon>Solanoideae</taxon>
        <taxon>Solaneae</taxon>
        <taxon>Solanum</taxon>
    </lineage>
</organism>
<comment type="caution">
    <text evidence="1">The sequence shown here is derived from an EMBL/GenBank/DDBJ whole genome shotgun (WGS) entry which is preliminary data.</text>
</comment>
<evidence type="ECO:0000313" key="1">
    <source>
        <dbReference type="EMBL" id="KAK4707341.1"/>
    </source>
</evidence>
<name>A0AAV9K1Z0_9SOLN</name>
<dbReference type="Proteomes" id="UP001311915">
    <property type="component" value="Unassembled WGS sequence"/>
</dbReference>
<accession>A0AAV9K1Z0</accession>